<evidence type="ECO:0000313" key="6">
    <source>
        <dbReference type="Proteomes" id="UP001151088"/>
    </source>
</evidence>
<comment type="caution">
    <text evidence="5">The sequence shown here is derived from an EMBL/GenBank/DDBJ whole genome shotgun (WGS) entry which is preliminary data.</text>
</comment>
<keyword evidence="6" id="KW-1185">Reference proteome</keyword>
<evidence type="ECO:0000313" key="5">
    <source>
        <dbReference type="EMBL" id="MCS0497196.1"/>
    </source>
</evidence>
<dbReference type="PANTHER" id="PTHR13794">
    <property type="entry name" value="ENOLASE SUPERFAMILY, MANDELATE RACEMASE"/>
    <property type="match status" value="1"/>
</dbReference>
<dbReference type="GO" id="GO:0000287">
    <property type="term" value="F:magnesium ion binding"/>
    <property type="evidence" value="ECO:0007669"/>
    <property type="project" value="UniProtKB-ARBA"/>
</dbReference>
<dbReference type="RefSeq" id="WP_258734349.1">
    <property type="nucleotide sequence ID" value="NZ_JANTHZ010000010.1"/>
</dbReference>
<dbReference type="SUPFAM" id="SSF54826">
    <property type="entry name" value="Enolase N-terminal domain-like"/>
    <property type="match status" value="1"/>
</dbReference>
<dbReference type="CDD" id="cd03316">
    <property type="entry name" value="MR_like"/>
    <property type="match status" value="1"/>
</dbReference>
<evidence type="ECO:0000256" key="3">
    <source>
        <dbReference type="ARBA" id="ARBA00022842"/>
    </source>
</evidence>
<evidence type="ECO:0000256" key="1">
    <source>
        <dbReference type="ARBA" id="ARBA00001946"/>
    </source>
</evidence>
<dbReference type="InterPro" id="IPR013342">
    <property type="entry name" value="Mandelate_racemase_C"/>
</dbReference>
<dbReference type="PANTHER" id="PTHR13794:SF58">
    <property type="entry name" value="MITOCHONDRIAL ENOLASE SUPERFAMILY MEMBER 1"/>
    <property type="match status" value="1"/>
</dbReference>
<dbReference type="InterPro" id="IPR018110">
    <property type="entry name" value="Mandel_Rmase/mucon_lact_enz_CS"/>
</dbReference>
<proteinExistence type="predicted"/>
<dbReference type="InterPro" id="IPR013341">
    <property type="entry name" value="Mandelate_racemase_N_dom"/>
</dbReference>
<dbReference type="EMBL" id="JANTHZ010000010">
    <property type="protein sequence ID" value="MCS0497196.1"/>
    <property type="molecule type" value="Genomic_DNA"/>
</dbReference>
<dbReference type="SFLD" id="SFLDS00001">
    <property type="entry name" value="Enolase"/>
    <property type="match status" value="1"/>
</dbReference>
<dbReference type="Gene3D" id="3.20.20.120">
    <property type="entry name" value="Enolase-like C-terminal domain"/>
    <property type="match status" value="1"/>
</dbReference>
<dbReference type="SUPFAM" id="SSF51604">
    <property type="entry name" value="Enolase C-terminal domain-like"/>
    <property type="match status" value="1"/>
</dbReference>
<keyword evidence="3" id="KW-0460">Magnesium</keyword>
<dbReference type="Proteomes" id="UP001151088">
    <property type="component" value="Unassembled WGS sequence"/>
</dbReference>
<dbReference type="SMART" id="SM00922">
    <property type="entry name" value="MR_MLE"/>
    <property type="match status" value="1"/>
</dbReference>
<organism evidence="5 6">
    <name type="scientific">Ancylobacter mangrovi</name>
    <dbReference type="NCBI Taxonomy" id="2972472"/>
    <lineage>
        <taxon>Bacteria</taxon>
        <taxon>Pseudomonadati</taxon>
        <taxon>Pseudomonadota</taxon>
        <taxon>Alphaproteobacteria</taxon>
        <taxon>Hyphomicrobiales</taxon>
        <taxon>Xanthobacteraceae</taxon>
        <taxon>Ancylobacter</taxon>
    </lineage>
</organism>
<dbReference type="GO" id="GO:0016836">
    <property type="term" value="F:hydro-lyase activity"/>
    <property type="evidence" value="ECO:0007669"/>
    <property type="project" value="TreeGrafter"/>
</dbReference>
<accession>A0A9X2T5E5</accession>
<reference evidence="5" key="1">
    <citation type="submission" date="2022-08" db="EMBL/GenBank/DDBJ databases">
        <authorList>
            <person name="Li F."/>
        </authorList>
    </citation>
    <scope>NUCLEOTIDE SEQUENCE</scope>
    <source>
        <strain evidence="5">MQZ15Z-1</strain>
    </source>
</reference>
<dbReference type="GO" id="GO:0009063">
    <property type="term" value="P:amino acid catabolic process"/>
    <property type="evidence" value="ECO:0007669"/>
    <property type="project" value="InterPro"/>
</dbReference>
<feature type="domain" description="Mandelate racemase/muconate lactonizing enzyme C-terminal" evidence="4">
    <location>
        <begin position="153"/>
        <end position="251"/>
    </location>
</feature>
<evidence type="ECO:0000256" key="2">
    <source>
        <dbReference type="ARBA" id="ARBA00022723"/>
    </source>
</evidence>
<evidence type="ECO:0000259" key="4">
    <source>
        <dbReference type="SMART" id="SM00922"/>
    </source>
</evidence>
<comment type="cofactor">
    <cofactor evidence="1">
        <name>Mg(2+)</name>
        <dbReference type="ChEBI" id="CHEBI:18420"/>
    </cofactor>
</comment>
<dbReference type="SFLD" id="SFLDG00179">
    <property type="entry name" value="mandelate_racemase"/>
    <property type="match status" value="1"/>
</dbReference>
<dbReference type="InterPro" id="IPR029065">
    <property type="entry name" value="Enolase_C-like"/>
</dbReference>
<dbReference type="InterPro" id="IPR029017">
    <property type="entry name" value="Enolase-like_N"/>
</dbReference>
<protein>
    <submittedName>
        <fullName evidence="5">Mandelate racemase/muconate lactonizing enzyme family protein</fullName>
    </submittedName>
</protein>
<keyword evidence="2" id="KW-0479">Metal-binding</keyword>
<dbReference type="GO" id="GO:0016052">
    <property type="term" value="P:carbohydrate catabolic process"/>
    <property type="evidence" value="ECO:0007669"/>
    <property type="project" value="TreeGrafter"/>
</dbReference>
<sequence>MTKIESVTAHALRAPLKRKHHTAHEPRDDVTLILVEIRSSDGHVGYGQVSSTPMKEICGWIDRLSEAVIGMDALSPLGVWEKLFSLTAPRVGGGGLPRGARPQIMGAIGGIDMAMWDLQGKAANLPVFRILGAENRPIFTYATGGYYVEGEKLTACADEMASFVAAGFRAVKLKTGARAMQEEVARIRATREAIGDDVGLMLDMNGAYDLSTCIEFANAVAPYDITWLEEPLHWYLQPADFRLLADASPVALAHGEREITRFTCRDFITSGAIRYMQFDATRYAGFTEALRVAHLADHHGVLISPHHAPELHCHLVAAFPRGGYAVESHGSPHRDPIWHGIYADRAQIRDSFVYMNEKPGFGYELNWDYIEKNRA</sequence>
<name>A0A9X2T5E5_9HYPH</name>
<dbReference type="Gene3D" id="3.30.390.10">
    <property type="entry name" value="Enolase-like, N-terminal domain"/>
    <property type="match status" value="1"/>
</dbReference>
<dbReference type="PROSITE" id="PS00909">
    <property type="entry name" value="MR_MLE_2"/>
    <property type="match status" value="1"/>
</dbReference>
<gene>
    <name evidence="5" type="ORF">NVS89_19085</name>
</gene>
<dbReference type="Pfam" id="PF13378">
    <property type="entry name" value="MR_MLE_C"/>
    <property type="match status" value="1"/>
</dbReference>
<dbReference type="AlphaFoldDB" id="A0A9X2T5E5"/>
<dbReference type="InterPro" id="IPR036849">
    <property type="entry name" value="Enolase-like_C_sf"/>
</dbReference>
<dbReference type="InterPro" id="IPR046945">
    <property type="entry name" value="RHMD-like"/>
</dbReference>
<dbReference type="Pfam" id="PF02746">
    <property type="entry name" value="MR_MLE_N"/>
    <property type="match status" value="1"/>
</dbReference>